<proteinExistence type="predicted"/>
<protein>
    <submittedName>
        <fullName evidence="1">Head tail connector</fullName>
    </submittedName>
</protein>
<accession>A0A8S5N8S9</accession>
<dbReference type="CDD" id="cd08054">
    <property type="entry name" value="gp6"/>
    <property type="match status" value="1"/>
</dbReference>
<dbReference type="Gene3D" id="1.10.3230.30">
    <property type="entry name" value="Phage gp6-like head-tail connector protein"/>
    <property type="match status" value="1"/>
</dbReference>
<dbReference type="InterPro" id="IPR006450">
    <property type="entry name" value="Phage_HK97_gp6-like"/>
</dbReference>
<name>A0A8S5N8S9_9CAUD</name>
<dbReference type="EMBL" id="BK015096">
    <property type="protein sequence ID" value="DAD90868.1"/>
    <property type="molecule type" value="Genomic_DNA"/>
</dbReference>
<dbReference type="NCBIfam" id="TIGR01560">
    <property type="entry name" value="put_DNA_pack"/>
    <property type="match status" value="1"/>
</dbReference>
<sequence length="99" mass="11255">MEVSKVSDITADSVSEYLRLDEVSEEEKNTLTMLISVATSFIKSYTGLDDDGVDKYHEFVIVVLILCQDMWDNRTMYVDSKDLNNTVQSILAMHSINLL</sequence>
<reference evidence="1" key="1">
    <citation type="journal article" date="2021" name="Proc. Natl. Acad. Sci. U.S.A.">
        <title>A Catalog of Tens of Thousands of Viruses from Human Metagenomes Reveals Hidden Associations with Chronic Diseases.</title>
        <authorList>
            <person name="Tisza M.J."/>
            <person name="Buck C.B."/>
        </authorList>
    </citation>
    <scope>NUCLEOTIDE SEQUENCE</scope>
    <source>
        <strain evidence="1">CtfW121</strain>
    </source>
</reference>
<evidence type="ECO:0000313" key="1">
    <source>
        <dbReference type="EMBL" id="DAD90868.1"/>
    </source>
</evidence>
<organism evidence="1">
    <name type="scientific">Siphoviridae sp. ctfW121</name>
    <dbReference type="NCBI Taxonomy" id="2826413"/>
    <lineage>
        <taxon>Viruses</taxon>
        <taxon>Duplodnaviria</taxon>
        <taxon>Heunggongvirae</taxon>
        <taxon>Uroviricota</taxon>
        <taxon>Caudoviricetes</taxon>
    </lineage>
</organism>